<reference evidence="1 2" key="1">
    <citation type="submission" date="2019-06" db="EMBL/GenBank/DDBJ databases">
        <title>Sequencing the genomes of 1000 actinobacteria strains.</title>
        <authorList>
            <person name="Klenk H.-P."/>
        </authorList>
    </citation>
    <scope>NUCLEOTIDE SEQUENCE [LARGE SCALE GENOMIC DNA]</scope>
    <source>
        <strain evidence="1 2">DSM 21776</strain>
    </source>
</reference>
<dbReference type="AlphaFoldDB" id="A0A543PPR7"/>
<evidence type="ECO:0000313" key="1">
    <source>
        <dbReference type="EMBL" id="TQN46072.1"/>
    </source>
</evidence>
<protein>
    <submittedName>
        <fullName evidence="1">Uncharacterized protein</fullName>
    </submittedName>
</protein>
<dbReference type="Proteomes" id="UP000320085">
    <property type="component" value="Unassembled WGS sequence"/>
</dbReference>
<dbReference type="EMBL" id="VFQF01000002">
    <property type="protein sequence ID" value="TQN46072.1"/>
    <property type="molecule type" value="Genomic_DNA"/>
</dbReference>
<organism evidence="1 2">
    <name type="scientific">Humibacillus xanthopallidus</name>
    <dbReference type="NCBI Taxonomy" id="412689"/>
    <lineage>
        <taxon>Bacteria</taxon>
        <taxon>Bacillati</taxon>
        <taxon>Actinomycetota</taxon>
        <taxon>Actinomycetes</taxon>
        <taxon>Micrococcales</taxon>
        <taxon>Intrasporangiaceae</taxon>
        <taxon>Humibacillus</taxon>
    </lineage>
</organism>
<comment type="caution">
    <text evidence="1">The sequence shown here is derived from an EMBL/GenBank/DDBJ whole genome shotgun (WGS) entry which is preliminary data.</text>
</comment>
<dbReference type="RefSeq" id="WP_185747285.1">
    <property type="nucleotide sequence ID" value="NZ_BAAAQC010000004.1"/>
</dbReference>
<proteinExistence type="predicted"/>
<gene>
    <name evidence="1" type="ORF">FHX52_2778</name>
</gene>
<name>A0A543PPR7_9MICO</name>
<accession>A0A543PPR7</accession>
<evidence type="ECO:0000313" key="2">
    <source>
        <dbReference type="Proteomes" id="UP000320085"/>
    </source>
</evidence>
<sequence>MTSTSRASRSRDRGWAPVIGSAVAAGALALAVTMSAHGQLWTGRAGAAAASSPAGSSSARANLIRECDASLALASALTALPTPAVAPSSPRGVAAGGGAGGGAMTSLAALRSRAGALAVATTSPDLRELLQNAADDAAAHEVGLRTGDLERQRDTALALRGDAAGLRRWCTGRAG</sequence>